<organism evidence="2 3">
    <name type="scientific">Heterobasidion irregulare (strain TC 32-1)</name>
    <dbReference type="NCBI Taxonomy" id="747525"/>
    <lineage>
        <taxon>Eukaryota</taxon>
        <taxon>Fungi</taxon>
        <taxon>Dikarya</taxon>
        <taxon>Basidiomycota</taxon>
        <taxon>Agaricomycotina</taxon>
        <taxon>Agaricomycetes</taxon>
        <taxon>Russulales</taxon>
        <taxon>Bondarzewiaceae</taxon>
        <taxon>Heterobasidion</taxon>
        <taxon>Heterobasidion annosum species complex</taxon>
    </lineage>
</organism>
<sequence>MGYPPSPPQRGPAPPTPTRLHLHCSMTQASMTMRMRMRFGTGGDDHRRGKVQVTRTSTRGTSLALVSPLSRPTLSNRFPALLLSPLSLLSLLDVIPTGPLARSLASSAPPRALSAFPGSSLDTPASPTRRHSQSLTPLSYYGLEPLLRHASPRPPPRLRAHSALCMLTPSTFVCIPSAVNIPTLDVAHPRRLAPPVPSFLSNVNRPLDSIPSTRCPPPHLTNPLVLVASTISVRTLGTLQACYLEPLNSAPSMCPLLRAERQGRYIDAFARALAQDAPSLRPFEHEQRGRDSPGGREKGWIRTMDGGGGQTWVGMDDDDLGTSSLALSLPLSRQSFPLAQATPALILPFSLHSTSQPLTINLLISIPSHPLTCSSRSPSTFDTKTPDI</sequence>
<accession>W4K0Q8</accession>
<dbReference type="InParanoid" id="W4K0Q8"/>
<dbReference type="KEGG" id="hir:HETIRDRAFT_453803"/>
<gene>
    <name evidence="2" type="ORF">HETIRDRAFT_453803</name>
</gene>
<evidence type="ECO:0000313" key="3">
    <source>
        <dbReference type="Proteomes" id="UP000030671"/>
    </source>
</evidence>
<dbReference type="HOGENOM" id="CLU_711855_0_0_1"/>
<keyword evidence="3" id="KW-1185">Reference proteome</keyword>
<dbReference type="RefSeq" id="XP_009549610.1">
    <property type="nucleotide sequence ID" value="XM_009551315.1"/>
</dbReference>
<proteinExistence type="predicted"/>
<dbReference type="EMBL" id="KI925461">
    <property type="protein sequence ID" value="ETW79377.1"/>
    <property type="molecule type" value="Genomic_DNA"/>
</dbReference>
<feature type="compositionally biased region" description="Basic and acidic residues" evidence="1">
    <location>
        <begin position="282"/>
        <end position="300"/>
    </location>
</feature>
<dbReference type="AlphaFoldDB" id="W4K0Q8"/>
<name>W4K0Q8_HETIT</name>
<reference evidence="2 3" key="1">
    <citation type="journal article" date="2012" name="New Phytol.">
        <title>Insight into trade-off between wood decay and parasitism from the genome of a fungal forest pathogen.</title>
        <authorList>
            <person name="Olson A."/>
            <person name="Aerts A."/>
            <person name="Asiegbu F."/>
            <person name="Belbahri L."/>
            <person name="Bouzid O."/>
            <person name="Broberg A."/>
            <person name="Canback B."/>
            <person name="Coutinho P.M."/>
            <person name="Cullen D."/>
            <person name="Dalman K."/>
            <person name="Deflorio G."/>
            <person name="van Diepen L.T."/>
            <person name="Dunand C."/>
            <person name="Duplessis S."/>
            <person name="Durling M."/>
            <person name="Gonthier P."/>
            <person name="Grimwood J."/>
            <person name="Fossdal C.G."/>
            <person name="Hansson D."/>
            <person name="Henrissat B."/>
            <person name="Hietala A."/>
            <person name="Himmelstrand K."/>
            <person name="Hoffmeister D."/>
            <person name="Hogberg N."/>
            <person name="James T.Y."/>
            <person name="Karlsson M."/>
            <person name="Kohler A."/>
            <person name="Kues U."/>
            <person name="Lee Y.H."/>
            <person name="Lin Y.C."/>
            <person name="Lind M."/>
            <person name="Lindquist E."/>
            <person name="Lombard V."/>
            <person name="Lucas S."/>
            <person name="Lunden K."/>
            <person name="Morin E."/>
            <person name="Murat C."/>
            <person name="Park J."/>
            <person name="Raffaello T."/>
            <person name="Rouze P."/>
            <person name="Salamov A."/>
            <person name="Schmutz J."/>
            <person name="Solheim H."/>
            <person name="Stahlberg J."/>
            <person name="Velez H."/>
            <person name="de Vries R.P."/>
            <person name="Wiebenga A."/>
            <person name="Woodward S."/>
            <person name="Yakovlev I."/>
            <person name="Garbelotto M."/>
            <person name="Martin F."/>
            <person name="Grigoriev I.V."/>
            <person name="Stenlid J."/>
        </authorList>
    </citation>
    <scope>NUCLEOTIDE SEQUENCE [LARGE SCALE GENOMIC DNA]</scope>
    <source>
        <strain evidence="2 3">TC 32-1</strain>
    </source>
</reference>
<evidence type="ECO:0000256" key="1">
    <source>
        <dbReference type="SAM" id="MobiDB-lite"/>
    </source>
</evidence>
<feature type="region of interest" description="Disordered" evidence="1">
    <location>
        <begin position="282"/>
        <end position="308"/>
    </location>
</feature>
<dbReference type="GeneID" id="20676428"/>
<evidence type="ECO:0000313" key="2">
    <source>
        <dbReference type="EMBL" id="ETW79377.1"/>
    </source>
</evidence>
<feature type="region of interest" description="Disordered" evidence="1">
    <location>
        <begin position="40"/>
        <end position="59"/>
    </location>
</feature>
<feature type="region of interest" description="Disordered" evidence="1">
    <location>
        <begin position="108"/>
        <end position="134"/>
    </location>
</feature>
<protein>
    <submittedName>
        <fullName evidence="2">Uncharacterized protein</fullName>
    </submittedName>
</protein>
<dbReference type="Proteomes" id="UP000030671">
    <property type="component" value="Unassembled WGS sequence"/>
</dbReference>